<feature type="signal peptide" evidence="1">
    <location>
        <begin position="1"/>
        <end position="17"/>
    </location>
</feature>
<sequence>MVMVKLFVLCWICLASARNGMMWPCAMKGTITMCPFFSAAIGASSALKKPWDQFILNTLARKTSIYST</sequence>
<name>A0A445H1U7_GLYSO</name>
<evidence type="ECO:0008006" key="4">
    <source>
        <dbReference type="Google" id="ProtNLM"/>
    </source>
</evidence>
<comment type="caution">
    <text evidence="2">The sequence shown here is derived from an EMBL/GenBank/DDBJ whole genome shotgun (WGS) entry which is preliminary data.</text>
</comment>
<evidence type="ECO:0000313" key="3">
    <source>
        <dbReference type="Proteomes" id="UP000289340"/>
    </source>
</evidence>
<accession>A0A445H1U7</accession>
<dbReference type="Proteomes" id="UP000289340">
    <property type="component" value="Chromosome 14"/>
</dbReference>
<organism evidence="2 3">
    <name type="scientific">Glycine soja</name>
    <name type="common">Wild soybean</name>
    <dbReference type="NCBI Taxonomy" id="3848"/>
    <lineage>
        <taxon>Eukaryota</taxon>
        <taxon>Viridiplantae</taxon>
        <taxon>Streptophyta</taxon>
        <taxon>Embryophyta</taxon>
        <taxon>Tracheophyta</taxon>
        <taxon>Spermatophyta</taxon>
        <taxon>Magnoliopsida</taxon>
        <taxon>eudicotyledons</taxon>
        <taxon>Gunneridae</taxon>
        <taxon>Pentapetalae</taxon>
        <taxon>rosids</taxon>
        <taxon>fabids</taxon>
        <taxon>Fabales</taxon>
        <taxon>Fabaceae</taxon>
        <taxon>Papilionoideae</taxon>
        <taxon>50 kb inversion clade</taxon>
        <taxon>NPAAA clade</taxon>
        <taxon>indigoferoid/millettioid clade</taxon>
        <taxon>Phaseoleae</taxon>
        <taxon>Glycine</taxon>
        <taxon>Glycine subgen. Soja</taxon>
    </lineage>
</organism>
<evidence type="ECO:0000313" key="2">
    <source>
        <dbReference type="EMBL" id="RZB67411.1"/>
    </source>
</evidence>
<gene>
    <name evidence="2" type="ORF">D0Y65_037666</name>
</gene>
<protein>
    <recommendedName>
        <fullName evidence="4">Secreted protein</fullName>
    </recommendedName>
</protein>
<evidence type="ECO:0000256" key="1">
    <source>
        <dbReference type="SAM" id="SignalP"/>
    </source>
</evidence>
<keyword evidence="1" id="KW-0732">Signal</keyword>
<reference evidence="2 3" key="1">
    <citation type="submission" date="2018-09" db="EMBL/GenBank/DDBJ databases">
        <title>A high-quality reference genome of wild soybean provides a powerful tool to mine soybean genomes.</title>
        <authorList>
            <person name="Xie M."/>
            <person name="Chung C.Y.L."/>
            <person name="Li M.-W."/>
            <person name="Wong F.-L."/>
            <person name="Chan T.-F."/>
            <person name="Lam H.-M."/>
        </authorList>
    </citation>
    <scope>NUCLEOTIDE SEQUENCE [LARGE SCALE GENOMIC DNA]</scope>
    <source>
        <strain evidence="3">cv. W05</strain>
        <tissue evidence="2">Hypocotyl of etiolated seedlings</tissue>
    </source>
</reference>
<feature type="chain" id="PRO_5019183327" description="Secreted protein" evidence="1">
    <location>
        <begin position="18"/>
        <end position="68"/>
    </location>
</feature>
<dbReference type="EMBL" id="QZWG01000014">
    <property type="protein sequence ID" value="RZB67411.1"/>
    <property type="molecule type" value="Genomic_DNA"/>
</dbReference>
<dbReference type="AlphaFoldDB" id="A0A445H1U7"/>
<proteinExistence type="predicted"/>
<keyword evidence="3" id="KW-1185">Reference proteome</keyword>